<dbReference type="EMBL" id="CP012333">
    <property type="protein sequence ID" value="AKV04439.1"/>
    <property type="molecule type" value="Genomic_DNA"/>
</dbReference>
<evidence type="ECO:0000256" key="1">
    <source>
        <dbReference type="ARBA" id="ARBA00001936"/>
    </source>
</evidence>
<dbReference type="EC" id="6.3.4.13" evidence="4 12"/>
<feature type="domain" description="ATP-grasp" evidence="14">
    <location>
        <begin position="114"/>
        <end position="320"/>
    </location>
</feature>
<dbReference type="InterPro" id="IPR011054">
    <property type="entry name" value="Rudment_hybrid_motif"/>
</dbReference>
<evidence type="ECO:0000259" key="14">
    <source>
        <dbReference type="PROSITE" id="PS50975"/>
    </source>
</evidence>
<dbReference type="Pfam" id="PF02844">
    <property type="entry name" value="GARS_N"/>
    <property type="match status" value="1"/>
</dbReference>
<dbReference type="InterPro" id="IPR020560">
    <property type="entry name" value="PRibGlycinamide_synth_C-dom"/>
</dbReference>
<evidence type="ECO:0000256" key="8">
    <source>
        <dbReference type="ARBA" id="ARBA00022840"/>
    </source>
</evidence>
<dbReference type="Gene3D" id="3.90.600.10">
    <property type="entry name" value="Phosphoribosylglycinamide synthetase, C-terminal domain"/>
    <property type="match status" value="1"/>
</dbReference>
<evidence type="ECO:0000256" key="5">
    <source>
        <dbReference type="ARBA" id="ARBA00022598"/>
    </source>
</evidence>
<evidence type="ECO:0000256" key="2">
    <source>
        <dbReference type="ARBA" id="ARBA00001946"/>
    </source>
</evidence>
<protein>
    <recommendedName>
        <fullName evidence="4 12">Phosphoribosylamine--glycine ligase</fullName>
        <ecNumber evidence="4 12">6.3.4.13</ecNumber>
    </recommendedName>
    <alternativeName>
        <fullName evidence="12">GARS</fullName>
    </alternativeName>
    <alternativeName>
        <fullName evidence="10 12">Glycinamide ribonucleotide synthetase</fullName>
    </alternativeName>
    <alternativeName>
        <fullName evidence="11 12">Phosphoribosylglycinamide synthetase</fullName>
    </alternativeName>
</protein>
<dbReference type="PANTHER" id="PTHR43472">
    <property type="entry name" value="PHOSPHORIBOSYLAMINE--GLYCINE LIGASE"/>
    <property type="match status" value="1"/>
</dbReference>
<dbReference type="GO" id="GO:0046872">
    <property type="term" value="F:metal ion binding"/>
    <property type="evidence" value="ECO:0007669"/>
    <property type="project" value="InterPro"/>
</dbReference>
<dbReference type="InterPro" id="IPR000115">
    <property type="entry name" value="PRibGlycinamide_synth"/>
</dbReference>
<keyword evidence="6 13" id="KW-0547">Nucleotide-binding</keyword>
<dbReference type="InterPro" id="IPR011761">
    <property type="entry name" value="ATP-grasp"/>
</dbReference>
<dbReference type="PANTHER" id="PTHR43472:SF1">
    <property type="entry name" value="PHOSPHORIBOSYLAMINE--GLYCINE LIGASE, CHLOROPLASTIC"/>
    <property type="match status" value="1"/>
</dbReference>
<dbReference type="InterPro" id="IPR037123">
    <property type="entry name" value="PRibGlycinamide_synth_C_sf"/>
</dbReference>
<dbReference type="Gene3D" id="3.30.470.20">
    <property type="entry name" value="ATP-grasp fold, B domain"/>
    <property type="match status" value="1"/>
</dbReference>
<dbReference type="SUPFAM" id="SSF52440">
    <property type="entry name" value="PreATP-grasp domain"/>
    <property type="match status" value="1"/>
</dbReference>
<dbReference type="SUPFAM" id="SSF56059">
    <property type="entry name" value="Glutathione synthetase ATP-binding domain-like"/>
    <property type="match status" value="1"/>
</dbReference>
<comment type="pathway">
    <text evidence="3 12">Purine metabolism; IMP biosynthesis via de novo pathway; N(1)-(5-phospho-D-ribosyl)glycinamide from 5-phospho-alpha-D-ribose 1-diphosphate: step 2/2.</text>
</comment>
<dbReference type="InterPro" id="IPR020561">
    <property type="entry name" value="PRibGlycinamid_synth_ATP-grasp"/>
</dbReference>
<dbReference type="SUPFAM" id="SSF51246">
    <property type="entry name" value="Rudiment single hybrid motif"/>
    <property type="match status" value="1"/>
</dbReference>
<dbReference type="HAMAP" id="MF_00138">
    <property type="entry name" value="GARS"/>
    <property type="match status" value="1"/>
</dbReference>
<proteinExistence type="inferred from homology"/>
<evidence type="ECO:0000256" key="11">
    <source>
        <dbReference type="ARBA" id="ARBA00042864"/>
    </source>
</evidence>
<dbReference type="GO" id="GO:0009113">
    <property type="term" value="P:purine nucleobase biosynthetic process"/>
    <property type="evidence" value="ECO:0007669"/>
    <property type="project" value="InterPro"/>
</dbReference>
<dbReference type="RefSeq" id="WP_146655052.1">
    <property type="nucleotide sequence ID" value="NZ_CP012333.1"/>
</dbReference>
<evidence type="ECO:0000256" key="3">
    <source>
        <dbReference type="ARBA" id="ARBA00005174"/>
    </source>
</evidence>
<dbReference type="SMART" id="SM01209">
    <property type="entry name" value="GARS_A"/>
    <property type="match status" value="1"/>
</dbReference>
<keyword evidence="16" id="KW-1185">Reference proteome</keyword>
<dbReference type="Pfam" id="PF01071">
    <property type="entry name" value="GARS_A"/>
    <property type="match status" value="1"/>
</dbReference>
<dbReference type="InterPro" id="IPR020562">
    <property type="entry name" value="PRibGlycinamide_synth_N"/>
</dbReference>
<dbReference type="FunFam" id="3.90.600.10:FF:000001">
    <property type="entry name" value="Trifunctional purine biosynthetic protein adenosine-3"/>
    <property type="match status" value="1"/>
</dbReference>
<dbReference type="Gene3D" id="3.30.1490.20">
    <property type="entry name" value="ATP-grasp fold, A domain"/>
    <property type="match status" value="1"/>
</dbReference>
<dbReference type="SMART" id="SM01210">
    <property type="entry name" value="GARS_C"/>
    <property type="match status" value="1"/>
</dbReference>
<dbReference type="InterPro" id="IPR016185">
    <property type="entry name" value="PreATP-grasp_dom_sf"/>
</dbReference>
<comment type="cofactor">
    <cofactor evidence="2">
        <name>Mg(2+)</name>
        <dbReference type="ChEBI" id="CHEBI:18420"/>
    </cofactor>
</comment>
<evidence type="ECO:0000256" key="10">
    <source>
        <dbReference type="ARBA" id="ARBA00042242"/>
    </source>
</evidence>
<evidence type="ECO:0000256" key="12">
    <source>
        <dbReference type="HAMAP-Rule" id="MF_00138"/>
    </source>
</evidence>
<name>A0A0K1QFA1_9BACT</name>
<evidence type="ECO:0000313" key="16">
    <source>
        <dbReference type="Proteomes" id="UP000064967"/>
    </source>
</evidence>
<comment type="cofactor">
    <cofactor evidence="1">
        <name>Mn(2+)</name>
        <dbReference type="ChEBI" id="CHEBI:29035"/>
    </cofactor>
</comment>
<dbReference type="InterPro" id="IPR013815">
    <property type="entry name" value="ATP_grasp_subdomain_1"/>
</dbReference>
<dbReference type="NCBIfam" id="TIGR00877">
    <property type="entry name" value="purD"/>
    <property type="match status" value="1"/>
</dbReference>
<sequence length="429" mass="45511">MKIFVVGGGGREHALVWKLSQSPHASSIHCAPGNPGIAMETLRDGTPVQCVPIKATDVDTLLDYAKRERPDLTVVGPDDPLALGLVDKLQGAGLPVWGPTQRAAQFESSKAFAQDFMQRHGIPSPEAAAFSTPEDAIAFAEHLRWSCAIKADGLALGKGVLLCRSESEAKHAIGHILEDRAFGRAGERIVIQELLEGPEISMHAFCDGTTLKVFPTSQDHKRVFDGNEGPNTGGMGAYSPAPLLDARALSSIQQDVFDRWMRGCAADGIAFCGLIYPGLVLTQDGPKVIEFNARFGDPEAQVYLPRLESDLVEVLCASIEGRLSGIDLRWSDDVVVCVVMASAGYPGTYQDGKTIHGLEAAASMPDVKVFYSGTRSAEGGVVTSGGRILGVTARAGALADAVQRAYAAVAKIQFEGAHYRRDIAAGANG</sequence>
<comment type="similarity">
    <text evidence="9 12">Belongs to the GARS family.</text>
</comment>
<keyword evidence="7 12" id="KW-0658">Purine biosynthesis</keyword>
<evidence type="ECO:0000256" key="9">
    <source>
        <dbReference type="ARBA" id="ARBA00038345"/>
    </source>
</evidence>
<dbReference type="GO" id="GO:0005524">
    <property type="term" value="F:ATP binding"/>
    <property type="evidence" value="ECO:0007669"/>
    <property type="project" value="UniProtKB-UniRule"/>
</dbReference>
<dbReference type="InterPro" id="IPR020559">
    <property type="entry name" value="PRibGlycinamide_synth_CS"/>
</dbReference>
<dbReference type="AlphaFoldDB" id="A0A0K1QFA1"/>
<evidence type="ECO:0000313" key="15">
    <source>
        <dbReference type="EMBL" id="AKV04439.1"/>
    </source>
</evidence>
<dbReference type="GO" id="GO:0004637">
    <property type="term" value="F:phosphoribosylamine-glycine ligase activity"/>
    <property type="evidence" value="ECO:0007669"/>
    <property type="project" value="UniProtKB-UniRule"/>
</dbReference>
<dbReference type="STRING" id="1391654.AKJ09_11102"/>
<keyword evidence="8 13" id="KW-0067">ATP-binding</keyword>
<dbReference type="Gene3D" id="3.40.50.20">
    <property type="match status" value="1"/>
</dbReference>
<dbReference type="OrthoDB" id="9807240at2"/>
<dbReference type="GO" id="GO:0006189">
    <property type="term" value="P:'de novo' IMP biosynthetic process"/>
    <property type="evidence" value="ECO:0007669"/>
    <property type="project" value="UniProtKB-UniRule"/>
</dbReference>
<keyword evidence="5 12" id="KW-0436">Ligase</keyword>
<dbReference type="PROSITE" id="PS50975">
    <property type="entry name" value="ATP_GRASP"/>
    <property type="match status" value="1"/>
</dbReference>
<dbReference type="UniPathway" id="UPA00074">
    <property type="reaction ID" value="UER00125"/>
</dbReference>
<dbReference type="PROSITE" id="PS00184">
    <property type="entry name" value="GARS"/>
    <property type="match status" value="1"/>
</dbReference>
<dbReference type="Proteomes" id="UP000064967">
    <property type="component" value="Chromosome"/>
</dbReference>
<comment type="catalytic activity">
    <reaction evidence="12">
        <text>5-phospho-beta-D-ribosylamine + glycine + ATP = N(1)-(5-phospho-beta-D-ribosyl)glycinamide + ADP + phosphate + H(+)</text>
        <dbReference type="Rhea" id="RHEA:17453"/>
        <dbReference type="ChEBI" id="CHEBI:15378"/>
        <dbReference type="ChEBI" id="CHEBI:30616"/>
        <dbReference type="ChEBI" id="CHEBI:43474"/>
        <dbReference type="ChEBI" id="CHEBI:57305"/>
        <dbReference type="ChEBI" id="CHEBI:58681"/>
        <dbReference type="ChEBI" id="CHEBI:143788"/>
        <dbReference type="ChEBI" id="CHEBI:456216"/>
        <dbReference type="EC" id="6.3.4.13"/>
    </reaction>
</comment>
<dbReference type="PATRIC" id="fig|1391654.3.peg.11263"/>
<gene>
    <name evidence="12" type="primary">purD</name>
    <name evidence="15" type="ORF">AKJ09_11102</name>
</gene>
<evidence type="ECO:0000256" key="4">
    <source>
        <dbReference type="ARBA" id="ARBA00013255"/>
    </source>
</evidence>
<evidence type="ECO:0000256" key="13">
    <source>
        <dbReference type="PROSITE-ProRule" id="PRU00409"/>
    </source>
</evidence>
<reference evidence="15 16" key="1">
    <citation type="submission" date="2015-08" db="EMBL/GenBank/DDBJ databases">
        <authorList>
            <person name="Babu N.S."/>
            <person name="Beckwith C.J."/>
            <person name="Beseler K.G."/>
            <person name="Brison A."/>
            <person name="Carone J.V."/>
            <person name="Caskin T.P."/>
            <person name="Diamond M."/>
            <person name="Durham M.E."/>
            <person name="Foxe J.M."/>
            <person name="Go M."/>
            <person name="Henderson B.A."/>
            <person name="Jones I.B."/>
            <person name="McGettigan J.A."/>
            <person name="Micheletti S.J."/>
            <person name="Nasrallah M.E."/>
            <person name="Ortiz D."/>
            <person name="Piller C.R."/>
            <person name="Privatt S.R."/>
            <person name="Schneider S.L."/>
            <person name="Sharp S."/>
            <person name="Smith T.C."/>
            <person name="Stanton J.D."/>
            <person name="Ullery H.E."/>
            <person name="Wilson R.J."/>
            <person name="Serrano M.G."/>
            <person name="Buck G."/>
            <person name="Lee V."/>
            <person name="Wang Y."/>
            <person name="Carvalho R."/>
            <person name="Voegtly L."/>
            <person name="Shi R."/>
            <person name="Duckworth R."/>
            <person name="Johnson A."/>
            <person name="Loviza R."/>
            <person name="Walstead R."/>
            <person name="Shah Z."/>
            <person name="Kiflezghi M."/>
            <person name="Wade K."/>
            <person name="Ball S.L."/>
            <person name="Bradley K.W."/>
            <person name="Asai D.J."/>
            <person name="Bowman C.A."/>
            <person name="Russell D.A."/>
            <person name="Pope W.H."/>
            <person name="Jacobs-Sera D."/>
            <person name="Hendrix R.W."/>
            <person name="Hatfull G.F."/>
        </authorList>
    </citation>
    <scope>NUCLEOTIDE SEQUENCE [LARGE SCALE GENOMIC DNA]</scope>
    <source>
        <strain evidence="15 16">DSM 27648</strain>
    </source>
</reference>
<organism evidence="15 16">
    <name type="scientific">Labilithrix luteola</name>
    <dbReference type="NCBI Taxonomy" id="1391654"/>
    <lineage>
        <taxon>Bacteria</taxon>
        <taxon>Pseudomonadati</taxon>
        <taxon>Myxococcota</taxon>
        <taxon>Polyangia</taxon>
        <taxon>Polyangiales</taxon>
        <taxon>Labilitrichaceae</taxon>
        <taxon>Labilithrix</taxon>
    </lineage>
</organism>
<dbReference type="KEGG" id="llu:AKJ09_11102"/>
<evidence type="ECO:0000256" key="7">
    <source>
        <dbReference type="ARBA" id="ARBA00022755"/>
    </source>
</evidence>
<accession>A0A0K1QFA1</accession>
<evidence type="ECO:0000256" key="6">
    <source>
        <dbReference type="ARBA" id="ARBA00022741"/>
    </source>
</evidence>
<dbReference type="Pfam" id="PF02843">
    <property type="entry name" value="GARS_C"/>
    <property type="match status" value="1"/>
</dbReference>